<dbReference type="GO" id="GO:0016787">
    <property type="term" value="F:hydrolase activity"/>
    <property type="evidence" value="ECO:0007669"/>
    <property type="project" value="UniProtKB-KW"/>
</dbReference>
<proteinExistence type="predicted"/>
<keyword evidence="2" id="KW-0378">Hydrolase</keyword>
<evidence type="ECO:0000313" key="3">
    <source>
        <dbReference type="Proteomes" id="UP000799767"/>
    </source>
</evidence>
<reference evidence="2" key="1">
    <citation type="journal article" date="2020" name="Stud. Mycol.">
        <title>101 Dothideomycetes genomes: a test case for predicting lifestyles and emergence of pathogens.</title>
        <authorList>
            <person name="Haridas S."/>
            <person name="Albert R."/>
            <person name="Binder M."/>
            <person name="Bloem J."/>
            <person name="Labutti K."/>
            <person name="Salamov A."/>
            <person name="Andreopoulos B."/>
            <person name="Baker S."/>
            <person name="Barry K."/>
            <person name="Bills G."/>
            <person name="Bluhm B."/>
            <person name="Cannon C."/>
            <person name="Castanera R."/>
            <person name="Culley D."/>
            <person name="Daum C."/>
            <person name="Ezra D."/>
            <person name="Gonzalez J."/>
            <person name="Henrissat B."/>
            <person name="Kuo A."/>
            <person name="Liang C."/>
            <person name="Lipzen A."/>
            <person name="Lutzoni F."/>
            <person name="Magnuson J."/>
            <person name="Mondo S."/>
            <person name="Nolan M."/>
            <person name="Ohm R."/>
            <person name="Pangilinan J."/>
            <person name="Park H.-J."/>
            <person name="Ramirez L."/>
            <person name="Alfaro M."/>
            <person name="Sun H."/>
            <person name="Tritt A."/>
            <person name="Yoshinaga Y."/>
            <person name="Zwiers L.-H."/>
            <person name="Turgeon B."/>
            <person name="Goodwin S."/>
            <person name="Spatafora J."/>
            <person name="Crous P."/>
            <person name="Grigoriev I."/>
        </authorList>
    </citation>
    <scope>NUCLEOTIDE SEQUENCE</scope>
    <source>
        <strain evidence="2">CBS 113389</strain>
    </source>
</reference>
<organism evidence="2 3">
    <name type="scientific">Neohortaea acidophila</name>
    <dbReference type="NCBI Taxonomy" id="245834"/>
    <lineage>
        <taxon>Eukaryota</taxon>
        <taxon>Fungi</taxon>
        <taxon>Dikarya</taxon>
        <taxon>Ascomycota</taxon>
        <taxon>Pezizomycotina</taxon>
        <taxon>Dothideomycetes</taxon>
        <taxon>Dothideomycetidae</taxon>
        <taxon>Mycosphaerellales</taxon>
        <taxon>Teratosphaeriaceae</taxon>
        <taxon>Neohortaea</taxon>
    </lineage>
</organism>
<sequence length="470" mass="51731">MTPWLQAAGWSAALLPLSYAAANPLARRQTSSTTATVNLADQIGTPEHLAAGFLYGIPDTANQVPSYFYTQMGFQGTRAGGSQLPAPARGWVYGENEFQNRFDSALSNYKTARQYDGTFQILVADLWGADGTNHSIPMPGDNGDFSSYDAFLTALIDNINSNDMLPGLIYDLWNEPDGGNFWTASEDQFLQTWGRTHARIKGAFPDLDIIGPSSASQPSSSNTWLTNFYNFVKPNGSIPDIYSWHEETNGDQVDRDVAAQHALESSMGLPNNPININEYGTLQEQQPAATAWYISQLERVGVRGLRGNWASSYSLHDYFAGLLGKPGANTDEDLQEGEATGYWPNSEWLVYQYYNLNMTGERLSTTASGDGSWDVYATYDKSSGRVKMLCGARLTSGTFYITVENLSSLGLPTSGTIDILTYHFDWSNNQFEDNPSPDNQGYYGHSYSGNSLTFYIGATETLAYAFEFSV</sequence>
<evidence type="ECO:0000256" key="1">
    <source>
        <dbReference type="SAM" id="SignalP"/>
    </source>
</evidence>
<dbReference type="OrthoDB" id="3445803at2759"/>
<dbReference type="Gene3D" id="3.20.20.80">
    <property type="entry name" value="Glycosidases"/>
    <property type="match status" value="1"/>
</dbReference>
<dbReference type="GeneID" id="54476579"/>
<dbReference type="RefSeq" id="XP_033587610.1">
    <property type="nucleotide sequence ID" value="XM_033735577.1"/>
</dbReference>
<dbReference type="AlphaFoldDB" id="A0A6A6PLT4"/>
<keyword evidence="3" id="KW-1185">Reference proteome</keyword>
<accession>A0A6A6PLT4</accession>
<feature type="chain" id="PRO_5025473951" evidence="1">
    <location>
        <begin position="21"/>
        <end position="470"/>
    </location>
</feature>
<feature type="signal peptide" evidence="1">
    <location>
        <begin position="1"/>
        <end position="20"/>
    </location>
</feature>
<protein>
    <submittedName>
        <fullName evidence="2">Glycoside hydrolase superfamily</fullName>
    </submittedName>
</protein>
<dbReference type="Proteomes" id="UP000799767">
    <property type="component" value="Unassembled WGS sequence"/>
</dbReference>
<evidence type="ECO:0000313" key="2">
    <source>
        <dbReference type="EMBL" id="KAF2481040.1"/>
    </source>
</evidence>
<gene>
    <name evidence="2" type="ORF">BDY17DRAFT_311834</name>
</gene>
<keyword evidence="1" id="KW-0732">Signal</keyword>
<dbReference type="InterPro" id="IPR017853">
    <property type="entry name" value="GH"/>
</dbReference>
<dbReference type="EMBL" id="MU001638">
    <property type="protein sequence ID" value="KAF2481040.1"/>
    <property type="molecule type" value="Genomic_DNA"/>
</dbReference>
<name>A0A6A6PLT4_9PEZI</name>
<dbReference type="SUPFAM" id="SSF51445">
    <property type="entry name" value="(Trans)glycosidases"/>
    <property type="match status" value="1"/>
</dbReference>